<dbReference type="EMBL" id="JANFWR010000009">
    <property type="protein sequence ID" value="MCW0399108.1"/>
    <property type="molecule type" value="Genomic_DNA"/>
</dbReference>
<evidence type="ECO:0000313" key="2">
    <source>
        <dbReference type="Proteomes" id="UP001320843"/>
    </source>
</evidence>
<sequence>MYSSLAANPGWVRGLGASDKTLMFNKLLGSKPVFSGHVSELGMSEVYRYENWMKSLENVYPGSDFENFVYEKVVANAPEPRDFIALKYSGYLERLRNGSRRFDLTKVDRILADYKKFYSGNDAANIILN</sequence>
<comment type="caution">
    <text evidence="1">The sequence shown here is derived from an EMBL/GenBank/DDBJ whole genome shotgun (WGS) entry which is preliminary data.</text>
</comment>
<accession>A0ABT3DUB7</accession>
<name>A0ABT3DUB7_9XANT</name>
<protein>
    <submittedName>
        <fullName evidence="1">Uncharacterized protein</fullName>
    </submittedName>
</protein>
<organism evidence="1 2">
    <name type="scientific">Xanthomonas sacchari</name>
    <dbReference type="NCBI Taxonomy" id="56458"/>
    <lineage>
        <taxon>Bacteria</taxon>
        <taxon>Pseudomonadati</taxon>
        <taxon>Pseudomonadota</taxon>
        <taxon>Gammaproteobacteria</taxon>
        <taxon>Lysobacterales</taxon>
        <taxon>Lysobacteraceae</taxon>
        <taxon>Xanthomonas</taxon>
    </lineage>
</organism>
<reference evidence="1 2" key="1">
    <citation type="submission" date="2022-06" db="EMBL/GenBank/DDBJ databases">
        <title>Dynamics of rice microbiomes reveals core vertical transmitted seed endophytes.</title>
        <authorList>
            <person name="Liao K."/>
            <person name="Zhang X."/>
        </authorList>
    </citation>
    <scope>NUCLEOTIDE SEQUENCE [LARGE SCALE GENOMIC DNA]</scope>
    <source>
        <strain evidence="1 2">YT10-10-1</strain>
    </source>
</reference>
<proteinExistence type="predicted"/>
<dbReference type="Proteomes" id="UP001320843">
    <property type="component" value="Unassembled WGS sequence"/>
</dbReference>
<gene>
    <name evidence="1" type="ORF">NB700_001664</name>
</gene>
<keyword evidence="2" id="KW-1185">Reference proteome</keyword>
<evidence type="ECO:0000313" key="1">
    <source>
        <dbReference type="EMBL" id="MCW0399108.1"/>
    </source>
</evidence>